<keyword evidence="2" id="KW-0472">Membrane</keyword>
<proteinExistence type="predicted"/>
<protein>
    <submittedName>
        <fullName evidence="4">Adropin</fullName>
    </submittedName>
</protein>
<evidence type="ECO:0000313" key="4">
    <source>
        <dbReference type="RefSeq" id="XP_032061662.1"/>
    </source>
</evidence>
<feature type="transmembrane region" description="Helical" evidence="2">
    <location>
        <begin position="6"/>
        <end position="31"/>
    </location>
</feature>
<keyword evidence="3" id="KW-1185">Reference proteome</keyword>
<evidence type="ECO:0000256" key="1">
    <source>
        <dbReference type="SAM" id="MobiDB-lite"/>
    </source>
</evidence>
<dbReference type="InParanoid" id="A0A6J3EIB7"/>
<dbReference type="FunCoup" id="A0A6J3EIB7">
    <property type="interactions" value="1"/>
</dbReference>
<dbReference type="CTD" id="375704"/>
<keyword evidence="2" id="KW-1133">Transmembrane helix</keyword>
<feature type="compositionally biased region" description="Basic and acidic residues" evidence="1">
    <location>
        <begin position="49"/>
        <end position="61"/>
    </location>
</feature>
<evidence type="ECO:0000313" key="3">
    <source>
        <dbReference type="Proteomes" id="UP000504639"/>
    </source>
</evidence>
<dbReference type="KEGG" id="aful:116500628"/>
<dbReference type="Proteomes" id="UP000504639">
    <property type="component" value="Chromosome Z"/>
</dbReference>
<dbReference type="AlphaFoldDB" id="A0A6J3EIB7"/>
<name>A0A6J3EIB7_AYTFU</name>
<sequence length="61" mass="6518">MGAALSTGAVVAISFNCIIALLILILFLILCKACRTPSCPKKGPPSDVDEARNEEKYLLQP</sequence>
<evidence type="ECO:0000256" key="2">
    <source>
        <dbReference type="SAM" id="Phobius"/>
    </source>
</evidence>
<feature type="region of interest" description="Disordered" evidence="1">
    <location>
        <begin position="38"/>
        <end position="61"/>
    </location>
</feature>
<organism evidence="3 4">
    <name type="scientific">Aythya fuligula</name>
    <name type="common">Tufted duck</name>
    <name type="synonym">Anas fuligula</name>
    <dbReference type="NCBI Taxonomy" id="219594"/>
    <lineage>
        <taxon>Eukaryota</taxon>
        <taxon>Metazoa</taxon>
        <taxon>Chordata</taxon>
        <taxon>Craniata</taxon>
        <taxon>Vertebrata</taxon>
        <taxon>Euteleostomi</taxon>
        <taxon>Archelosauria</taxon>
        <taxon>Archosauria</taxon>
        <taxon>Dinosauria</taxon>
        <taxon>Saurischia</taxon>
        <taxon>Theropoda</taxon>
        <taxon>Coelurosauria</taxon>
        <taxon>Aves</taxon>
        <taxon>Neognathae</taxon>
        <taxon>Galloanserae</taxon>
        <taxon>Anseriformes</taxon>
        <taxon>Anatidae</taxon>
        <taxon>Aythyinae</taxon>
        <taxon>Aythya</taxon>
    </lineage>
</organism>
<dbReference type="RefSeq" id="XP_032061662.1">
    <property type="nucleotide sequence ID" value="XM_032205771.1"/>
</dbReference>
<accession>A0A6J3EIB7</accession>
<keyword evidence="2" id="KW-0812">Transmembrane</keyword>
<reference evidence="4" key="1">
    <citation type="submission" date="2025-08" db="UniProtKB">
        <authorList>
            <consortium name="RefSeq"/>
        </authorList>
    </citation>
    <scope>IDENTIFICATION</scope>
    <source>
        <tissue evidence="4">Lung</tissue>
    </source>
</reference>
<gene>
    <name evidence="4" type="primary">ENHO</name>
</gene>
<dbReference type="GeneID" id="116500628"/>